<dbReference type="NCBIfam" id="TIGR03055">
    <property type="entry name" value="photo_alph_chp2"/>
    <property type="match status" value="1"/>
</dbReference>
<comment type="caution">
    <text evidence="2">The sequence shown here is derived from an EMBL/GenBank/DDBJ whole genome shotgun (WGS) entry which is preliminary data.</text>
</comment>
<dbReference type="RefSeq" id="WP_179408217.1">
    <property type="nucleotide sequence ID" value="NZ_BMGF01000005.1"/>
</dbReference>
<feature type="transmembrane region" description="Helical" evidence="1">
    <location>
        <begin position="218"/>
        <end position="240"/>
    </location>
</feature>
<reference evidence="2 3" key="1">
    <citation type="submission" date="2020-07" db="EMBL/GenBank/DDBJ databases">
        <title>Genomic Encyclopedia of Type Strains, Phase IV (KMG-IV): sequencing the most valuable type-strain genomes for metagenomic binning, comparative biology and taxonomic classification.</title>
        <authorList>
            <person name="Goeker M."/>
        </authorList>
    </citation>
    <scope>NUCLEOTIDE SEQUENCE [LARGE SCALE GENOMIC DNA]</scope>
    <source>
        <strain evidence="2 3">DSM 29043</strain>
    </source>
</reference>
<feature type="transmembrane region" description="Helical" evidence="1">
    <location>
        <begin position="6"/>
        <end position="28"/>
    </location>
</feature>
<dbReference type="Proteomes" id="UP000522081">
    <property type="component" value="Unassembled WGS sequence"/>
</dbReference>
<gene>
    <name evidence="2" type="ORF">FHS75_002711</name>
</gene>
<accession>A0A7Y9XXG9</accession>
<dbReference type="Pfam" id="PF12291">
    <property type="entry name" value="DUF3623"/>
    <property type="match status" value="1"/>
</dbReference>
<name>A0A7Y9XXG9_9SPHN</name>
<evidence type="ECO:0000256" key="1">
    <source>
        <dbReference type="SAM" id="Phobius"/>
    </source>
</evidence>
<feature type="transmembrane region" description="Helical" evidence="1">
    <location>
        <begin position="139"/>
        <end position="160"/>
    </location>
</feature>
<dbReference type="AlphaFoldDB" id="A0A7Y9XXG9"/>
<keyword evidence="3" id="KW-1185">Reference proteome</keyword>
<protein>
    <submittedName>
        <fullName evidence="2">Putative photosynthetic complex assembly protein 2</fullName>
    </submittedName>
</protein>
<sequence length="263" mass="27821">MVSWSGHILPVVATIATWFLATGLIAWIDNRERGTFPHSLMLAGIGGVAGLVAVFASMGSATLTGVYASFAGAILIWAWHEVGFLTGAVAGPRREGCDRSASTRGRFFAAASALAWHEIALALTALVLISLTWTAPNQIGAMIFLLLFVLRLSTKINIFFGVPNMSTEILPPHLDYLHSYFGPRRLGPLLIASIAACLALSVWLGFAALSAPSGSAEAAGASLLFALAALGTLEHLFLALPFRDGALWRWAIPAHRAGTVTEL</sequence>
<evidence type="ECO:0000313" key="2">
    <source>
        <dbReference type="EMBL" id="NYH96372.1"/>
    </source>
</evidence>
<feature type="transmembrane region" description="Helical" evidence="1">
    <location>
        <begin position="107"/>
        <end position="133"/>
    </location>
</feature>
<dbReference type="InterPro" id="IPR017496">
    <property type="entry name" value="Photo_alph_chp2"/>
</dbReference>
<proteinExistence type="predicted"/>
<feature type="transmembrane region" description="Helical" evidence="1">
    <location>
        <begin position="186"/>
        <end position="206"/>
    </location>
</feature>
<evidence type="ECO:0000313" key="3">
    <source>
        <dbReference type="Proteomes" id="UP000522081"/>
    </source>
</evidence>
<keyword evidence="1" id="KW-0472">Membrane</keyword>
<feature type="transmembrane region" description="Helical" evidence="1">
    <location>
        <begin position="40"/>
        <end position="60"/>
    </location>
</feature>
<organism evidence="2 3">
    <name type="scientific">Novosphingobium marinum</name>
    <dbReference type="NCBI Taxonomy" id="1514948"/>
    <lineage>
        <taxon>Bacteria</taxon>
        <taxon>Pseudomonadati</taxon>
        <taxon>Pseudomonadota</taxon>
        <taxon>Alphaproteobacteria</taxon>
        <taxon>Sphingomonadales</taxon>
        <taxon>Sphingomonadaceae</taxon>
        <taxon>Novosphingobium</taxon>
    </lineage>
</organism>
<feature type="transmembrane region" description="Helical" evidence="1">
    <location>
        <begin position="66"/>
        <end position="86"/>
    </location>
</feature>
<dbReference type="EMBL" id="JACBZF010000005">
    <property type="protein sequence ID" value="NYH96372.1"/>
    <property type="molecule type" value="Genomic_DNA"/>
</dbReference>
<keyword evidence="1" id="KW-0812">Transmembrane</keyword>
<keyword evidence="1" id="KW-1133">Transmembrane helix</keyword>